<keyword evidence="3" id="KW-0804">Transcription</keyword>
<evidence type="ECO:0000256" key="3">
    <source>
        <dbReference type="ARBA" id="ARBA00023163"/>
    </source>
</evidence>
<dbReference type="PANTHER" id="PTHR46796:SF13">
    <property type="entry name" value="HTH-TYPE TRANSCRIPTIONAL ACTIVATOR RHAS"/>
    <property type="match status" value="1"/>
</dbReference>
<evidence type="ECO:0000313" key="5">
    <source>
        <dbReference type="EMBL" id="MFD2512253.1"/>
    </source>
</evidence>
<organism evidence="5 6">
    <name type="scientific">Pontibacter locisalis</name>
    <dbReference type="NCBI Taxonomy" id="1719035"/>
    <lineage>
        <taxon>Bacteria</taxon>
        <taxon>Pseudomonadati</taxon>
        <taxon>Bacteroidota</taxon>
        <taxon>Cytophagia</taxon>
        <taxon>Cytophagales</taxon>
        <taxon>Hymenobacteraceae</taxon>
        <taxon>Pontibacter</taxon>
    </lineage>
</organism>
<keyword evidence="6" id="KW-1185">Reference proteome</keyword>
<dbReference type="PANTHER" id="PTHR46796">
    <property type="entry name" value="HTH-TYPE TRANSCRIPTIONAL ACTIVATOR RHAS-RELATED"/>
    <property type="match status" value="1"/>
</dbReference>
<dbReference type="Gene3D" id="1.10.10.60">
    <property type="entry name" value="Homeodomain-like"/>
    <property type="match status" value="1"/>
</dbReference>
<sequence>MLNYWIFKMPPYEELGQQEVQHVAPADGCVSIVLMDRKPQLFKMALVTGPTTDMIRTVVQPDTIYLGIRFVPGMFCAVFDVKDIDLKNQKFPAQHLLPYLDLQPLLQHLYFDFKDFGLIDDFLLNLLAQHPPVRYDEEVNRAVQLIMASAGGVLVKRVLENACLSERQLQKRFKRSTYLSMKELAKICRLHQTIIKVHLENKSISDAVYESGFFDQAHYNHNFYQSTGRKPEEFYKYISRIKHVDVKPVSKNEN</sequence>
<proteinExistence type="predicted"/>
<evidence type="ECO:0000313" key="6">
    <source>
        <dbReference type="Proteomes" id="UP001597544"/>
    </source>
</evidence>
<dbReference type="Pfam" id="PF12833">
    <property type="entry name" value="HTH_18"/>
    <property type="match status" value="1"/>
</dbReference>
<dbReference type="InterPro" id="IPR018060">
    <property type="entry name" value="HTH_AraC"/>
</dbReference>
<dbReference type="PROSITE" id="PS01124">
    <property type="entry name" value="HTH_ARAC_FAMILY_2"/>
    <property type="match status" value="1"/>
</dbReference>
<comment type="caution">
    <text evidence="5">The sequence shown here is derived from an EMBL/GenBank/DDBJ whole genome shotgun (WGS) entry which is preliminary data.</text>
</comment>
<feature type="domain" description="HTH araC/xylS-type" evidence="4">
    <location>
        <begin position="137"/>
        <end position="237"/>
    </location>
</feature>
<name>A0ABW5IH61_9BACT</name>
<gene>
    <name evidence="5" type="ORF">ACFSRY_00120</name>
</gene>
<keyword evidence="1" id="KW-0805">Transcription regulation</keyword>
<reference evidence="6" key="1">
    <citation type="journal article" date="2019" name="Int. J. Syst. Evol. Microbiol.">
        <title>The Global Catalogue of Microorganisms (GCM) 10K type strain sequencing project: providing services to taxonomists for standard genome sequencing and annotation.</title>
        <authorList>
            <consortium name="The Broad Institute Genomics Platform"/>
            <consortium name="The Broad Institute Genome Sequencing Center for Infectious Disease"/>
            <person name="Wu L."/>
            <person name="Ma J."/>
        </authorList>
    </citation>
    <scope>NUCLEOTIDE SEQUENCE [LARGE SCALE GENOMIC DNA]</scope>
    <source>
        <strain evidence="6">KCTC 42498</strain>
    </source>
</reference>
<dbReference type="Proteomes" id="UP001597544">
    <property type="component" value="Unassembled WGS sequence"/>
</dbReference>
<dbReference type="SMART" id="SM00342">
    <property type="entry name" value="HTH_ARAC"/>
    <property type="match status" value="1"/>
</dbReference>
<protein>
    <submittedName>
        <fullName evidence="5">Helix-turn-helix domain-containing protein</fullName>
    </submittedName>
</protein>
<dbReference type="Pfam" id="PF20240">
    <property type="entry name" value="DUF6597"/>
    <property type="match status" value="1"/>
</dbReference>
<accession>A0ABW5IH61</accession>
<evidence type="ECO:0000256" key="2">
    <source>
        <dbReference type="ARBA" id="ARBA00023125"/>
    </source>
</evidence>
<dbReference type="InterPro" id="IPR050204">
    <property type="entry name" value="AraC_XylS_family_regulators"/>
</dbReference>
<evidence type="ECO:0000259" key="4">
    <source>
        <dbReference type="PROSITE" id="PS01124"/>
    </source>
</evidence>
<evidence type="ECO:0000256" key="1">
    <source>
        <dbReference type="ARBA" id="ARBA00023015"/>
    </source>
</evidence>
<dbReference type="RefSeq" id="WP_377502510.1">
    <property type="nucleotide sequence ID" value="NZ_JBHULU010000001.1"/>
</dbReference>
<dbReference type="InterPro" id="IPR046532">
    <property type="entry name" value="DUF6597"/>
</dbReference>
<keyword evidence="2" id="KW-0238">DNA-binding</keyword>
<dbReference type="EMBL" id="JBHULU010000001">
    <property type="protein sequence ID" value="MFD2512253.1"/>
    <property type="molecule type" value="Genomic_DNA"/>
</dbReference>